<dbReference type="EMBL" id="PYOZ01000030">
    <property type="protein sequence ID" value="PSX38948.1"/>
    <property type="molecule type" value="Genomic_DNA"/>
</dbReference>
<dbReference type="PRINTS" id="PR01005">
    <property type="entry name" value="FLGHOOKAP1"/>
</dbReference>
<evidence type="ECO:0000256" key="5">
    <source>
        <dbReference type="ARBA" id="ARBA00022525"/>
    </source>
</evidence>
<dbReference type="GO" id="GO:0044780">
    <property type="term" value="P:bacterial-type flagellum assembly"/>
    <property type="evidence" value="ECO:0007669"/>
    <property type="project" value="InterPro"/>
</dbReference>
<dbReference type="GO" id="GO:0009424">
    <property type="term" value="C:bacterial-type flagellum hook"/>
    <property type="evidence" value="ECO:0007669"/>
    <property type="project" value="UniProtKB-UniRule"/>
</dbReference>
<gene>
    <name evidence="7" type="primary">flgK</name>
    <name evidence="9" type="ORF">C0W53_22340</name>
</gene>
<dbReference type="SUPFAM" id="SSF64518">
    <property type="entry name" value="Phase 1 flagellin"/>
    <property type="match status" value="1"/>
</dbReference>
<keyword evidence="6 7" id="KW-0975">Bacterial flagellum</keyword>
<dbReference type="InterPro" id="IPR002371">
    <property type="entry name" value="FlgK"/>
</dbReference>
<comment type="similarity">
    <text evidence="3 7">Belongs to the flagella basal body rod proteins family.</text>
</comment>
<dbReference type="PANTHER" id="PTHR30033:SF2">
    <property type="entry name" value="FLAGELLAR HOOK PROTEIN"/>
    <property type="match status" value="1"/>
</dbReference>
<feature type="domain" description="Flagellar hook-associated protein FlgK helical" evidence="8">
    <location>
        <begin position="101"/>
        <end position="315"/>
    </location>
</feature>
<evidence type="ECO:0000256" key="1">
    <source>
        <dbReference type="ARBA" id="ARBA00004365"/>
    </source>
</evidence>
<evidence type="ECO:0000256" key="4">
    <source>
        <dbReference type="ARBA" id="ARBA00016244"/>
    </source>
</evidence>
<sequence>MSNMINRAQQALSGFMSGASVTSKNIQHADDTNFARETVKFTTGSGGQLIVNIQRMSDSFLSSRLNMATSRSAAGSSVYDVASKIDKLITGSTEIDGKYENIFQSSITKMSSSWDGLLVDDTPSTRKTIIADIDQVRVNINDMARSLHQQQDTINSQIKTSTSDANTLLKQTAELNNQISKTPPGNSLNDLLNRQESLVRDLSKQLDVNTRFGSDGTVRIELKSGMTLVDGDKYRDLKIGKSEFSNDYSVFVNGKIVSDNPELLGGTIGGQLEVRSGALAEAQRKIGLMAATITSAYNEANRKGFTADNQPGKDLLAPITAGALPSKDNLGDSNLLVTIDPKGYKELTADSYTLTKTPTGFELYNNSTKVVTSSAGLPIKVDGLDISLSTGVMMTGDSFLIDPMRTAAEKFEVVGIANDIAISSKSPAVHGDNGNVSSFINVRNNKIMFNGSSTLAEGLASVFVDIGINSATALSQKQASSSIYHSAEEEWGAYSGVNLGHERISLLGYEKNYQAASKIVQTSQKLWSSILEVIG</sequence>
<evidence type="ECO:0000256" key="2">
    <source>
        <dbReference type="ARBA" id="ARBA00004613"/>
    </source>
</evidence>
<keyword evidence="10" id="KW-1185">Reference proteome</keyword>
<keyword evidence="5 7" id="KW-0964">Secreted</keyword>
<evidence type="ECO:0000313" key="10">
    <source>
        <dbReference type="Proteomes" id="UP000240728"/>
    </source>
</evidence>
<evidence type="ECO:0000313" key="9">
    <source>
        <dbReference type="EMBL" id="PSX38948.1"/>
    </source>
</evidence>
<protein>
    <recommendedName>
        <fullName evidence="4 7">Flagellar hook-associated protein 1</fullName>
        <shortName evidence="7">HAP1</shortName>
    </recommendedName>
</protein>
<dbReference type="RefSeq" id="WP_045043235.1">
    <property type="nucleotide sequence ID" value="NZ_JZTB01000013.1"/>
</dbReference>
<dbReference type="PANTHER" id="PTHR30033">
    <property type="entry name" value="FLAGELLAR HOOK-ASSOCIATED PROTEIN 1"/>
    <property type="match status" value="1"/>
</dbReference>
<dbReference type="GO" id="GO:0005576">
    <property type="term" value="C:extracellular region"/>
    <property type="evidence" value="ECO:0007669"/>
    <property type="project" value="UniProtKB-SubCell"/>
</dbReference>
<dbReference type="Pfam" id="PF22638">
    <property type="entry name" value="FlgK_D1"/>
    <property type="match status" value="1"/>
</dbReference>
<dbReference type="Proteomes" id="UP000240728">
    <property type="component" value="Unassembled WGS sequence"/>
</dbReference>
<dbReference type="GO" id="GO:0005198">
    <property type="term" value="F:structural molecule activity"/>
    <property type="evidence" value="ECO:0007669"/>
    <property type="project" value="UniProtKB-UniRule"/>
</dbReference>
<evidence type="ECO:0000259" key="8">
    <source>
        <dbReference type="Pfam" id="PF22638"/>
    </source>
</evidence>
<accession>A0AAX0YPI0</accession>
<name>A0AAX0YPI0_9GAMM</name>
<evidence type="ECO:0000256" key="3">
    <source>
        <dbReference type="ARBA" id="ARBA00009677"/>
    </source>
</evidence>
<dbReference type="AlphaFoldDB" id="A0AAX0YPI0"/>
<evidence type="ECO:0000256" key="7">
    <source>
        <dbReference type="RuleBase" id="RU362065"/>
    </source>
</evidence>
<proteinExistence type="inferred from homology"/>
<evidence type="ECO:0000256" key="6">
    <source>
        <dbReference type="ARBA" id="ARBA00023143"/>
    </source>
</evidence>
<dbReference type="InterPro" id="IPR053927">
    <property type="entry name" value="FlgK_helical"/>
</dbReference>
<reference evidence="9 10" key="1">
    <citation type="submission" date="2018-01" db="EMBL/GenBank/DDBJ databases">
        <title>Whole genome sequencing of Histamine producing bacteria.</title>
        <authorList>
            <person name="Butler K."/>
        </authorList>
    </citation>
    <scope>NUCLEOTIDE SEQUENCE [LARGE SCALE GENOMIC DNA]</scope>
    <source>
        <strain evidence="9 10">A1-4</strain>
    </source>
</reference>
<comment type="subcellular location">
    <subcellularLocation>
        <location evidence="1 7">Bacterial flagellum</location>
    </subcellularLocation>
    <subcellularLocation>
        <location evidence="2 7">Secreted</location>
    </subcellularLocation>
</comment>
<organism evidence="9 10">
    <name type="scientific">Photobacterium kishitanii</name>
    <dbReference type="NCBI Taxonomy" id="318456"/>
    <lineage>
        <taxon>Bacteria</taxon>
        <taxon>Pseudomonadati</taxon>
        <taxon>Pseudomonadota</taxon>
        <taxon>Gammaproteobacteria</taxon>
        <taxon>Vibrionales</taxon>
        <taxon>Vibrionaceae</taxon>
        <taxon>Photobacterium</taxon>
    </lineage>
</organism>
<comment type="caution">
    <text evidence="9">The sequence shown here is derived from an EMBL/GenBank/DDBJ whole genome shotgun (WGS) entry which is preliminary data.</text>
</comment>